<accession>A0A832MN64</accession>
<evidence type="ECO:0000256" key="5">
    <source>
        <dbReference type="HAMAP-Rule" id="MF_00191"/>
    </source>
</evidence>
<organism evidence="6">
    <name type="scientific">Pseudothermotoga hypogea</name>
    <dbReference type="NCBI Taxonomy" id="57487"/>
    <lineage>
        <taxon>Bacteria</taxon>
        <taxon>Thermotogati</taxon>
        <taxon>Thermotogota</taxon>
        <taxon>Thermotogae</taxon>
        <taxon>Thermotogales</taxon>
        <taxon>Thermotogaceae</taxon>
        <taxon>Pseudothermotoga</taxon>
    </lineage>
</organism>
<reference evidence="6" key="1">
    <citation type="journal article" date="2020" name="mSystems">
        <title>Genome- and Community-Level Interaction Insights into Carbon Utilization and Element Cycling Functions of Hydrothermarchaeota in Hydrothermal Sediment.</title>
        <authorList>
            <person name="Zhou Z."/>
            <person name="Liu Y."/>
            <person name="Xu W."/>
            <person name="Pan J."/>
            <person name="Luo Z.H."/>
            <person name="Li M."/>
        </authorList>
    </citation>
    <scope>NUCLEOTIDE SEQUENCE [LARGE SCALE GENOMIC DNA]</scope>
    <source>
        <strain evidence="6">SpSt-86</strain>
    </source>
</reference>
<dbReference type="Gene3D" id="3.40.50.11270">
    <property type="match status" value="1"/>
</dbReference>
<feature type="binding site" evidence="5">
    <location>
        <position position="217"/>
    </location>
    <ligand>
        <name>isopentenyl diphosphate</name>
        <dbReference type="ChEBI" id="CHEBI:128769"/>
    </ligand>
</feature>
<keyword evidence="3 5" id="KW-0408">Iron</keyword>
<feature type="binding site" evidence="5">
    <location>
        <position position="40"/>
    </location>
    <ligand>
        <name>isopentenyl diphosphate</name>
        <dbReference type="ChEBI" id="CHEBI:128769"/>
    </ligand>
</feature>
<dbReference type="HAMAP" id="MF_00191">
    <property type="entry name" value="IspH"/>
    <property type="match status" value="1"/>
</dbReference>
<feature type="binding site" evidence="5">
    <location>
        <position position="218"/>
    </location>
    <ligand>
        <name>(2E)-4-hydroxy-3-methylbut-2-enyl diphosphate</name>
        <dbReference type="ChEBI" id="CHEBI:128753"/>
    </ligand>
</feature>
<feature type="binding site" evidence="5">
    <location>
        <position position="76"/>
    </location>
    <ligand>
        <name>dimethylallyl diphosphate</name>
        <dbReference type="ChEBI" id="CHEBI:57623"/>
    </ligand>
</feature>
<feature type="binding site" evidence="5">
    <location>
        <position position="76"/>
    </location>
    <ligand>
        <name>isopentenyl diphosphate</name>
        <dbReference type="ChEBI" id="CHEBI:128769"/>
    </ligand>
</feature>
<keyword evidence="5 6" id="KW-0560">Oxidoreductase</keyword>
<dbReference type="PANTHER" id="PTHR30426">
    <property type="entry name" value="4-HYDROXY-3-METHYLBUT-2-ENYL DIPHOSPHATE REDUCTASE"/>
    <property type="match status" value="1"/>
</dbReference>
<comment type="function">
    <text evidence="5">Catalyzes the conversion of 1-hydroxy-2-methyl-2-(E)-butenyl 4-diphosphate (HMBPP) into a mixture of isopentenyl diphosphate (IPP) and dimethylallyl diphosphate (DMAPP). Acts in the terminal step of the DOXP/MEP pathway for isoprenoid precursor biosynthesis.</text>
</comment>
<comment type="similarity">
    <text evidence="5">Belongs to the IspH family.</text>
</comment>
<feature type="binding site" evidence="5">
    <location>
        <position position="76"/>
    </location>
    <ligand>
        <name>(2E)-4-hydroxy-3-methylbut-2-enyl diphosphate</name>
        <dbReference type="ChEBI" id="CHEBI:128753"/>
    </ligand>
</feature>
<feature type="active site" description="Proton donor" evidence="5">
    <location>
        <position position="128"/>
    </location>
</feature>
<protein>
    <recommendedName>
        <fullName evidence="5">4-hydroxy-3-methylbut-2-enyl diphosphate reductase</fullName>
        <shortName evidence="5">HMBPP reductase</shortName>
        <ecNumber evidence="5">1.17.7.4</ecNumber>
    </recommendedName>
</protein>
<feature type="binding site" evidence="5">
    <location>
        <position position="126"/>
    </location>
    <ligand>
        <name>(2E)-4-hydroxy-3-methylbut-2-enyl diphosphate</name>
        <dbReference type="ChEBI" id="CHEBI:128753"/>
    </ligand>
</feature>
<gene>
    <name evidence="5 6" type="primary">ispH</name>
    <name evidence="6" type="ORF">ENW55_08090</name>
</gene>
<evidence type="ECO:0000256" key="4">
    <source>
        <dbReference type="ARBA" id="ARBA00023014"/>
    </source>
</evidence>
<dbReference type="EC" id="1.17.7.4" evidence="5"/>
<dbReference type="GO" id="GO:0046872">
    <property type="term" value="F:metal ion binding"/>
    <property type="evidence" value="ECO:0007669"/>
    <property type="project" value="UniProtKB-KW"/>
</dbReference>
<feature type="binding site" evidence="5">
    <location>
        <position position="218"/>
    </location>
    <ligand>
        <name>dimethylallyl diphosphate</name>
        <dbReference type="ChEBI" id="CHEBI:57623"/>
    </ligand>
</feature>
<feature type="binding site" evidence="5">
    <location>
        <position position="216"/>
    </location>
    <ligand>
        <name>dimethylallyl diphosphate</name>
        <dbReference type="ChEBI" id="CHEBI:57623"/>
    </ligand>
</feature>
<evidence type="ECO:0000256" key="2">
    <source>
        <dbReference type="ARBA" id="ARBA00022723"/>
    </source>
</evidence>
<feature type="binding site" evidence="5">
    <location>
        <position position="259"/>
    </location>
    <ligand>
        <name>isopentenyl diphosphate</name>
        <dbReference type="ChEBI" id="CHEBI:128769"/>
    </ligand>
</feature>
<keyword evidence="5" id="KW-0414">Isoprene biosynthesis</keyword>
<sequence length="276" mass="30834">MKLCVAENIGFCFGVERALKTVEEYLKKERSVYSLGELVHNRNVVERLKEKGLKVLHDNDPIPEDAKDSVLVVRAHGVSPRILNELKKNFKRVIDATCPIVLKLFERAKAAKEAGYTVIVFGDENHDEMRALKGHVEDAIITTRPLALRGRICVLSQTTMSLDDFLSFGAEILKASEPTEFLFLNSVCEVTHRREVEVKKMAFECDLIVVVGGKNSSNTKKLARIASKTTRVLHVQDASELEGFDFKRFRKIGVTAGTSTPPEDVNLVVKKIRLGG</sequence>
<feature type="binding site" evidence="5">
    <location>
        <position position="12"/>
    </location>
    <ligand>
        <name>[4Fe-4S] cluster</name>
        <dbReference type="ChEBI" id="CHEBI:49883"/>
    </ligand>
</feature>
<proteinExistence type="inferred from homology"/>
<comment type="catalytic activity">
    <reaction evidence="5">
        <text>isopentenyl diphosphate + 2 oxidized [2Fe-2S]-[ferredoxin] + H2O = (2E)-4-hydroxy-3-methylbut-2-enyl diphosphate + 2 reduced [2Fe-2S]-[ferredoxin] + 2 H(+)</text>
        <dbReference type="Rhea" id="RHEA:24488"/>
        <dbReference type="Rhea" id="RHEA-COMP:10000"/>
        <dbReference type="Rhea" id="RHEA-COMP:10001"/>
        <dbReference type="ChEBI" id="CHEBI:15377"/>
        <dbReference type="ChEBI" id="CHEBI:15378"/>
        <dbReference type="ChEBI" id="CHEBI:33737"/>
        <dbReference type="ChEBI" id="CHEBI:33738"/>
        <dbReference type="ChEBI" id="CHEBI:128753"/>
        <dbReference type="ChEBI" id="CHEBI:128769"/>
        <dbReference type="EC" id="1.17.7.4"/>
    </reaction>
</comment>
<feature type="binding site" evidence="5">
    <location>
        <position position="126"/>
    </location>
    <ligand>
        <name>dimethylallyl diphosphate</name>
        <dbReference type="ChEBI" id="CHEBI:57623"/>
    </ligand>
</feature>
<evidence type="ECO:0000313" key="6">
    <source>
        <dbReference type="EMBL" id="HGZ79929.1"/>
    </source>
</evidence>
<dbReference type="Pfam" id="PF02401">
    <property type="entry name" value="LYTB"/>
    <property type="match status" value="1"/>
</dbReference>
<dbReference type="GO" id="GO:0019288">
    <property type="term" value="P:isopentenyl diphosphate biosynthetic process, methylerythritol 4-phosphate pathway"/>
    <property type="evidence" value="ECO:0007669"/>
    <property type="project" value="UniProtKB-UniRule"/>
</dbReference>
<dbReference type="UniPathway" id="UPA00056">
    <property type="reaction ID" value="UER00097"/>
</dbReference>
<keyword evidence="4 5" id="KW-0411">Iron-sulfur</keyword>
<dbReference type="InterPro" id="IPR003451">
    <property type="entry name" value="LytB/IspH"/>
</dbReference>
<name>A0A832MN64_9THEM</name>
<feature type="binding site" evidence="5">
    <location>
        <position position="40"/>
    </location>
    <ligand>
        <name>dimethylallyl diphosphate</name>
        <dbReference type="ChEBI" id="CHEBI:57623"/>
    </ligand>
</feature>
<dbReference type="EMBL" id="DTKQ01000052">
    <property type="protein sequence ID" value="HGZ79929.1"/>
    <property type="molecule type" value="Genomic_DNA"/>
</dbReference>
<feature type="binding site" evidence="5">
    <location>
        <position position="158"/>
    </location>
    <ligand>
        <name>(2E)-4-hydroxy-3-methylbut-2-enyl diphosphate</name>
        <dbReference type="ChEBI" id="CHEBI:128753"/>
    </ligand>
</feature>
<feature type="binding site" evidence="5">
    <location>
        <position position="217"/>
    </location>
    <ligand>
        <name>dimethylallyl diphosphate</name>
        <dbReference type="ChEBI" id="CHEBI:57623"/>
    </ligand>
</feature>
<comment type="pathway">
    <text evidence="5">Isoprenoid biosynthesis; dimethylallyl diphosphate biosynthesis; dimethylallyl diphosphate from (2E)-4-hydroxy-3-methylbutenyl diphosphate: step 1/1.</text>
</comment>
<dbReference type="PANTHER" id="PTHR30426:SF0">
    <property type="entry name" value="4-HYDROXY-3-METHYLBUT-2-ENYL DIPHOSPHATE REDUCTASE"/>
    <property type="match status" value="1"/>
</dbReference>
<dbReference type="AlphaFoldDB" id="A0A832MN64"/>
<evidence type="ECO:0000256" key="1">
    <source>
        <dbReference type="ARBA" id="ARBA00022485"/>
    </source>
</evidence>
<dbReference type="UniPathway" id="UPA00059">
    <property type="reaction ID" value="UER00105"/>
</dbReference>
<feature type="binding site" evidence="5">
    <location>
        <position position="188"/>
    </location>
    <ligand>
        <name>[4Fe-4S] cluster</name>
        <dbReference type="ChEBI" id="CHEBI:49883"/>
    </ligand>
</feature>
<comment type="pathway">
    <text evidence="5">Isoprenoid biosynthesis; isopentenyl diphosphate biosynthesis via DXP pathway; isopentenyl diphosphate from 1-deoxy-D-xylulose 5-phosphate: step 6/6.</text>
</comment>
<keyword evidence="2 5" id="KW-0479">Metal-binding</keyword>
<dbReference type="GO" id="GO:0016114">
    <property type="term" value="P:terpenoid biosynthetic process"/>
    <property type="evidence" value="ECO:0007669"/>
    <property type="project" value="UniProtKB-UniRule"/>
</dbReference>
<feature type="binding site" evidence="5">
    <location>
        <position position="259"/>
    </location>
    <ligand>
        <name>(2E)-4-hydroxy-3-methylbut-2-enyl diphosphate</name>
        <dbReference type="ChEBI" id="CHEBI:128753"/>
    </ligand>
</feature>
<feature type="binding site" evidence="5">
    <location>
        <position position="40"/>
    </location>
    <ligand>
        <name>(2E)-4-hydroxy-3-methylbut-2-enyl diphosphate</name>
        <dbReference type="ChEBI" id="CHEBI:128753"/>
    </ligand>
</feature>
<keyword evidence="1 5" id="KW-0004">4Fe-4S</keyword>
<comment type="cofactor">
    <cofactor evidence="5">
        <name>[4Fe-4S] cluster</name>
        <dbReference type="ChEBI" id="CHEBI:49883"/>
    </cofactor>
    <text evidence="5">Binds 1 [4Fe-4S] cluster per subunit.</text>
</comment>
<dbReference type="CDD" id="cd13944">
    <property type="entry name" value="lytB_ispH"/>
    <property type="match status" value="1"/>
</dbReference>
<feature type="binding site" evidence="5">
    <location>
        <position position="98"/>
    </location>
    <ligand>
        <name>[4Fe-4S] cluster</name>
        <dbReference type="ChEBI" id="CHEBI:49883"/>
    </ligand>
</feature>
<comment type="catalytic activity">
    <reaction evidence="5">
        <text>dimethylallyl diphosphate + 2 oxidized [2Fe-2S]-[ferredoxin] + H2O = (2E)-4-hydroxy-3-methylbut-2-enyl diphosphate + 2 reduced [2Fe-2S]-[ferredoxin] + 2 H(+)</text>
        <dbReference type="Rhea" id="RHEA:24825"/>
        <dbReference type="Rhea" id="RHEA-COMP:10000"/>
        <dbReference type="Rhea" id="RHEA-COMP:10001"/>
        <dbReference type="ChEBI" id="CHEBI:15377"/>
        <dbReference type="ChEBI" id="CHEBI:15378"/>
        <dbReference type="ChEBI" id="CHEBI:33737"/>
        <dbReference type="ChEBI" id="CHEBI:33738"/>
        <dbReference type="ChEBI" id="CHEBI:57623"/>
        <dbReference type="ChEBI" id="CHEBI:128753"/>
        <dbReference type="EC" id="1.17.7.4"/>
    </reaction>
</comment>
<feature type="binding site" evidence="5">
    <location>
        <position position="259"/>
    </location>
    <ligand>
        <name>dimethylallyl diphosphate</name>
        <dbReference type="ChEBI" id="CHEBI:57623"/>
    </ligand>
</feature>
<feature type="binding site" evidence="5">
    <location>
        <position position="216"/>
    </location>
    <ligand>
        <name>isopentenyl diphosphate</name>
        <dbReference type="ChEBI" id="CHEBI:128769"/>
    </ligand>
</feature>
<dbReference type="NCBIfam" id="TIGR00216">
    <property type="entry name" value="ispH_lytB"/>
    <property type="match status" value="1"/>
</dbReference>
<dbReference type="GO" id="GO:0050992">
    <property type="term" value="P:dimethylallyl diphosphate biosynthetic process"/>
    <property type="evidence" value="ECO:0007669"/>
    <property type="project" value="UniProtKB-UniRule"/>
</dbReference>
<dbReference type="GO" id="GO:0051539">
    <property type="term" value="F:4 iron, 4 sulfur cluster binding"/>
    <property type="evidence" value="ECO:0007669"/>
    <property type="project" value="UniProtKB-UniRule"/>
</dbReference>
<feature type="binding site" evidence="5">
    <location>
        <position position="216"/>
    </location>
    <ligand>
        <name>(2E)-4-hydroxy-3-methylbut-2-enyl diphosphate</name>
        <dbReference type="ChEBI" id="CHEBI:128753"/>
    </ligand>
</feature>
<dbReference type="Gene3D" id="3.40.1010.20">
    <property type="entry name" value="4-hydroxy-3-methylbut-2-enyl diphosphate reductase, catalytic domain"/>
    <property type="match status" value="2"/>
</dbReference>
<dbReference type="GO" id="GO:0051745">
    <property type="term" value="F:4-hydroxy-3-methylbut-2-enyl diphosphate reductase activity"/>
    <property type="evidence" value="ECO:0007669"/>
    <property type="project" value="UniProtKB-UniRule"/>
</dbReference>
<evidence type="ECO:0000256" key="3">
    <source>
        <dbReference type="ARBA" id="ARBA00023004"/>
    </source>
</evidence>
<comment type="caution">
    <text evidence="6">The sequence shown here is derived from an EMBL/GenBank/DDBJ whole genome shotgun (WGS) entry which is preliminary data.</text>
</comment>
<feature type="binding site" evidence="5">
    <location>
        <position position="217"/>
    </location>
    <ligand>
        <name>(2E)-4-hydroxy-3-methylbut-2-enyl diphosphate</name>
        <dbReference type="ChEBI" id="CHEBI:128753"/>
    </ligand>
</feature>
<feature type="binding site" evidence="5">
    <location>
        <position position="218"/>
    </location>
    <ligand>
        <name>isopentenyl diphosphate</name>
        <dbReference type="ChEBI" id="CHEBI:128769"/>
    </ligand>
</feature>
<feature type="binding site" evidence="5">
    <location>
        <position position="126"/>
    </location>
    <ligand>
        <name>isopentenyl diphosphate</name>
        <dbReference type="ChEBI" id="CHEBI:128769"/>
    </ligand>
</feature>